<dbReference type="AlphaFoldDB" id="A0A3G5AQ78"/>
<comment type="subcellular location">
    <subcellularLocation>
        <location evidence="1">Membrane</location>
        <topology evidence="1">Single-pass membrane protein</topology>
    </subcellularLocation>
</comment>
<evidence type="ECO:0000256" key="10">
    <source>
        <dbReference type="ARBA" id="ARBA00023136"/>
    </source>
</evidence>
<organism evidence="14">
    <name type="scientific">Polygala tenuifolia</name>
    <dbReference type="NCBI Taxonomy" id="355332"/>
    <lineage>
        <taxon>Eukaryota</taxon>
        <taxon>Viridiplantae</taxon>
        <taxon>Streptophyta</taxon>
        <taxon>Embryophyta</taxon>
        <taxon>Tracheophyta</taxon>
        <taxon>Spermatophyta</taxon>
        <taxon>Magnoliopsida</taxon>
        <taxon>eudicotyledons</taxon>
        <taxon>Gunneridae</taxon>
        <taxon>Pentapetalae</taxon>
        <taxon>rosids</taxon>
        <taxon>fabids</taxon>
        <taxon>Fabales</taxon>
        <taxon>Polygalaceae</taxon>
        <taxon>Polygala</taxon>
    </lineage>
</organism>
<comment type="similarity">
    <text evidence="2 12">Belongs to the cytochrome P450 family.</text>
</comment>
<dbReference type="GO" id="GO:0016020">
    <property type="term" value="C:membrane"/>
    <property type="evidence" value="ECO:0007669"/>
    <property type="project" value="UniProtKB-SubCell"/>
</dbReference>
<evidence type="ECO:0000256" key="2">
    <source>
        <dbReference type="ARBA" id="ARBA00010617"/>
    </source>
</evidence>
<dbReference type="Pfam" id="PF00067">
    <property type="entry name" value="p450"/>
    <property type="match status" value="1"/>
</dbReference>
<evidence type="ECO:0000256" key="7">
    <source>
        <dbReference type="ARBA" id="ARBA00023002"/>
    </source>
</evidence>
<keyword evidence="3 11" id="KW-0349">Heme</keyword>
<dbReference type="GO" id="GO:0020037">
    <property type="term" value="F:heme binding"/>
    <property type="evidence" value="ECO:0007669"/>
    <property type="project" value="InterPro"/>
</dbReference>
<evidence type="ECO:0000256" key="8">
    <source>
        <dbReference type="ARBA" id="ARBA00023004"/>
    </source>
</evidence>
<dbReference type="GO" id="GO:0004497">
    <property type="term" value="F:monooxygenase activity"/>
    <property type="evidence" value="ECO:0007669"/>
    <property type="project" value="UniProtKB-KW"/>
</dbReference>
<proteinExistence type="evidence at transcript level"/>
<dbReference type="InterPro" id="IPR050665">
    <property type="entry name" value="Cytochrome_P450_Monooxygen"/>
</dbReference>
<dbReference type="FunFam" id="1.10.630.10:FF:000029">
    <property type="entry name" value="Cytochrome P450 734A1"/>
    <property type="match status" value="1"/>
</dbReference>
<dbReference type="PANTHER" id="PTHR24282:SF94">
    <property type="entry name" value="CYTOCHROME P450 72C1"/>
    <property type="match status" value="1"/>
</dbReference>
<keyword evidence="13" id="KW-0175">Coiled coil</keyword>
<evidence type="ECO:0000256" key="1">
    <source>
        <dbReference type="ARBA" id="ARBA00004167"/>
    </source>
</evidence>
<dbReference type="InterPro" id="IPR036396">
    <property type="entry name" value="Cyt_P450_sf"/>
</dbReference>
<evidence type="ECO:0000313" key="14">
    <source>
        <dbReference type="EMBL" id="AYV88857.1"/>
    </source>
</evidence>
<evidence type="ECO:0000256" key="6">
    <source>
        <dbReference type="ARBA" id="ARBA00022989"/>
    </source>
</evidence>
<evidence type="ECO:0000256" key="11">
    <source>
        <dbReference type="PIRSR" id="PIRSR602401-1"/>
    </source>
</evidence>
<dbReference type="PRINTS" id="PR00463">
    <property type="entry name" value="EP450I"/>
</dbReference>
<protein>
    <submittedName>
        <fullName evidence="14">Cytochrome P450 oxidase CYP72D18</fullName>
    </submittedName>
</protein>
<dbReference type="InterPro" id="IPR001128">
    <property type="entry name" value="Cyt_P450"/>
</dbReference>
<dbReference type="PANTHER" id="PTHR24282">
    <property type="entry name" value="CYTOCHROME P450 FAMILY MEMBER"/>
    <property type="match status" value="1"/>
</dbReference>
<evidence type="ECO:0000256" key="5">
    <source>
        <dbReference type="ARBA" id="ARBA00022723"/>
    </source>
</evidence>
<keyword evidence="10" id="KW-0472">Membrane</keyword>
<dbReference type="GO" id="GO:0005506">
    <property type="term" value="F:iron ion binding"/>
    <property type="evidence" value="ECO:0007669"/>
    <property type="project" value="InterPro"/>
</dbReference>
<dbReference type="InterPro" id="IPR002401">
    <property type="entry name" value="Cyt_P450_E_grp-I"/>
</dbReference>
<keyword evidence="7 12" id="KW-0560">Oxidoreductase</keyword>
<keyword evidence="4" id="KW-0812">Transmembrane</keyword>
<dbReference type="EMBL" id="MG934221">
    <property type="protein sequence ID" value="AYV88857.1"/>
    <property type="molecule type" value="mRNA"/>
</dbReference>
<dbReference type="GO" id="GO:0016705">
    <property type="term" value="F:oxidoreductase activity, acting on paired donors, with incorporation or reduction of molecular oxygen"/>
    <property type="evidence" value="ECO:0007669"/>
    <property type="project" value="InterPro"/>
</dbReference>
<keyword evidence="8 11" id="KW-0408">Iron</keyword>
<feature type="coiled-coil region" evidence="13">
    <location>
        <begin position="259"/>
        <end position="315"/>
    </location>
</feature>
<keyword evidence="6" id="KW-1133">Transmembrane helix</keyword>
<evidence type="ECO:0000256" key="4">
    <source>
        <dbReference type="ARBA" id="ARBA00022692"/>
    </source>
</evidence>
<evidence type="ECO:0000256" key="3">
    <source>
        <dbReference type="ARBA" id="ARBA00022617"/>
    </source>
</evidence>
<dbReference type="SUPFAM" id="SSF48264">
    <property type="entry name" value="Cytochrome P450"/>
    <property type="match status" value="1"/>
</dbReference>
<sequence length="512" mass="59024">MDCHFSSLFLIASLFLLFLYGAARVFYSIWWRPKQLEKHLKMQGISGTPYRPLIADMKEFVKLISEAWSKPMNLNHQIVSRVDPFTLKNVNTYGKISMCWNGTTPRLIVKNPELMKEILSNKQGHFGKPYLNPLILILTKGITTLEGEDWSRRRRTLNPAFHLEKLKEMLPVFSTSCNQMIEQWKRKPGPQGTFVLDIWPEFQRLSADVISKAAFGSSYEEGKRIFELLKELMTLVIEAMQTLYIPGFRFVPTKKNLRRKKLDKEIRSMVRNLIESKEDSMIVGEGKVDNLLGILLQANKENNNYHMTMEEVIEECKQFYLAGQETTSSLLTWTVIVLAMHPDWQEKARLEILEICKGEEPDFEALAHFKIINMITMEVLRLYPPAIAHYQHAYKETRIGHISLPAGVDVTLPTLLIHHDPELWGNDAEEFRPERFSEGVSRASKSSLAFFPFGWGPRTCIGQNFALIEAKIALAKILQNFSFKLSPSYIHAPYTVMTLQPQHGAEIEFNRI</sequence>
<evidence type="ECO:0000256" key="9">
    <source>
        <dbReference type="ARBA" id="ARBA00023033"/>
    </source>
</evidence>
<dbReference type="PRINTS" id="PR00385">
    <property type="entry name" value="P450"/>
</dbReference>
<dbReference type="InterPro" id="IPR017972">
    <property type="entry name" value="Cyt_P450_CS"/>
</dbReference>
<reference evidence="14" key="1">
    <citation type="submission" date="2018-02" db="EMBL/GenBank/DDBJ databases">
        <title>Computaional analysis to select cytochrom P450 genes involving in onjisaponin biosynthesis of Polygala tenuifolia.</title>
        <authorList>
            <person name="Kim O.T."/>
            <person name="Jin M.L."/>
        </authorList>
    </citation>
    <scope>NUCLEOTIDE SEQUENCE</scope>
</reference>
<keyword evidence="5 11" id="KW-0479">Metal-binding</keyword>
<accession>A0A3G5AQ78</accession>
<keyword evidence="9 12" id="KW-0503">Monooxygenase</keyword>
<comment type="cofactor">
    <cofactor evidence="11">
        <name>heme</name>
        <dbReference type="ChEBI" id="CHEBI:30413"/>
    </cofactor>
</comment>
<dbReference type="Gene3D" id="1.10.630.10">
    <property type="entry name" value="Cytochrome P450"/>
    <property type="match status" value="1"/>
</dbReference>
<evidence type="ECO:0000256" key="12">
    <source>
        <dbReference type="RuleBase" id="RU000461"/>
    </source>
</evidence>
<evidence type="ECO:0000256" key="13">
    <source>
        <dbReference type="SAM" id="Coils"/>
    </source>
</evidence>
<dbReference type="PROSITE" id="PS00086">
    <property type="entry name" value="CYTOCHROME_P450"/>
    <property type="match status" value="1"/>
</dbReference>
<feature type="binding site" description="axial binding residue" evidence="11">
    <location>
        <position position="460"/>
    </location>
    <ligand>
        <name>heme</name>
        <dbReference type="ChEBI" id="CHEBI:30413"/>
    </ligand>
    <ligandPart>
        <name>Fe</name>
        <dbReference type="ChEBI" id="CHEBI:18248"/>
    </ligandPart>
</feature>
<name>A0A3G5AQ78_9FABA</name>